<evidence type="ECO:0000256" key="1">
    <source>
        <dbReference type="ARBA" id="ARBA00023015"/>
    </source>
</evidence>
<comment type="caution">
    <text evidence="5">The sequence shown here is derived from an EMBL/GenBank/DDBJ whole genome shotgun (WGS) entry which is preliminary data.</text>
</comment>
<proteinExistence type="predicted"/>
<keyword evidence="2" id="KW-0238">DNA-binding</keyword>
<dbReference type="PANTHER" id="PTHR43280:SF28">
    <property type="entry name" value="HTH-TYPE TRANSCRIPTIONAL ACTIVATOR RHAS"/>
    <property type="match status" value="1"/>
</dbReference>
<dbReference type="Pfam" id="PF12833">
    <property type="entry name" value="HTH_18"/>
    <property type="match status" value="1"/>
</dbReference>
<reference evidence="5 6" key="1">
    <citation type="submission" date="2012-10" db="EMBL/GenBank/DDBJ databases">
        <title>Genome sequence of Vibrio Cholerae HENC-02.</title>
        <authorList>
            <person name="Eppinger M."/>
            <person name="Hasan N.A."/>
            <person name="Sengamalay N."/>
            <person name="Hine E."/>
            <person name="Su Q."/>
            <person name="Daugherty S.C."/>
            <person name="Young S."/>
            <person name="Sadzewicz L."/>
            <person name="Tallon L."/>
            <person name="Cebula T.A."/>
            <person name="Ravel J."/>
            <person name="Colwell R.R."/>
        </authorList>
    </citation>
    <scope>NUCLEOTIDE SEQUENCE [LARGE SCALE GENOMIC DNA]</scope>
    <source>
        <strain evidence="5 6">HENC-02</strain>
    </source>
</reference>
<dbReference type="PANTHER" id="PTHR43280">
    <property type="entry name" value="ARAC-FAMILY TRANSCRIPTIONAL REGULATOR"/>
    <property type="match status" value="1"/>
</dbReference>
<dbReference type="SUPFAM" id="SSF46689">
    <property type="entry name" value="Homeodomain-like"/>
    <property type="match status" value="1"/>
</dbReference>
<dbReference type="AlphaFoldDB" id="A0A454CRK6"/>
<dbReference type="Proteomes" id="UP000008367">
    <property type="component" value="Unassembled WGS sequence"/>
</dbReference>
<dbReference type="GO" id="GO:0003700">
    <property type="term" value="F:DNA-binding transcription factor activity"/>
    <property type="evidence" value="ECO:0007669"/>
    <property type="project" value="InterPro"/>
</dbReference>
<feature type="domain" description="HTH araC/xylS-type" evidence="4">
    <location>
        <begin position="76"/>
        <end position="174"/>
    </location>
</feature>
<evidence type="ECO:0000313" key="5">
    <source>
        <dbReference type="EMBL" id="EKM29046.1"/>
    </source>
</evidence>
<dbReference type="InterPro" id="IPR018060">
    <property type="entry name" value="HTH_AraC"/>
</dbReference>
<dbReference type="EMBL" id="AJSR01002262">
    <property type="protein sequence ID" value="EKM29046.1"/>
    <property type="molecule type" value="Genomic_DNA"/>
</dbReference>
<dbReference type="Gene3D" id="1.10.10.60">
    <property type="entry name" value="Homeodomain-like"/>
    <property type="match status" value="1"/>
</dbReference>
<accession>A0A454CRK6</accession>
<dbReference type="PRINTS" id="PR00032">
    <property type="entry name" value="HTHARAC"/>
</dbReference>
<keyword evidence="3" id="KW-0804">Transcription</keyword>
<protein>
    <submittedName>
        <fullName evidence="5">Bacterial regulatory helix-turn-helix s, AraC family protein</fullName>
    </submittedName>
</protein>
<evidence type="ECO:0000256" key="3">
    <source>
        <dbReference type="ARBA" id="ARBA00023163"/>
    </source>
</evidence>
<sequence length="181" mass="20460">MRPSNSSNVDLSMDNLPQLVAVSGGHLSMFASDAQNKIEITWPCAQEPSHVEEVLPEFAEVEKPQQDTSPEQEWLMKVYQLVAEHYHDPEFGTASAAKMLYMSERSLQRRFKSASSRTLKDYLTEVRLETACEQLLAGEKISEVAFNCGFNDPSYFSQKFKLHFGLPPSKFAMTQESQTSL</sequence>
<dbReference type="PROSITE" id="PS01124">
    <property type="entry name" value="HTH_ARAC_FAMILY_2"/>
    <property type="match status" value="1"/>
</dbReference>
<dbReference type="GO" id="GO:0043565">
    <property type="term" value="F:sequence-specific DNA binding"/>
    <property type="evidence" value="ECO:0007669"/>
    <property type="project" value="InterPro"/>
</dbReference>
<dbReference type="InterPro" id="IPR009057">
    <property type="entry name" value="Homeodomain-like_sf"/>
</dbReference>
<evidence type="ECO:0000259" key="4">
    <source>
        <dbReference type="PROSITE" id="PS01124"/>
    </source>
</evidence>
<keyword evidence="1" id="KW-0805">Transcription regulation</keyword>
<dbReference type="InterPro" id="IPR018062">
    <property type="entry name" value="HTH_AraC-typ_CS"/>
</dbReference>
<dbReference type="PROSITE" id="PS00041">
    <property type="entry name" value="HTH_ARAC_FAMILY_1"/>
    <property type="match status" value="1"/>
</dbReference>
<evidence type="ECO:0000313" key="6">
    <source>
        <dbReference type="Proteomes" id="UP000008367"/>
    </source>
</evidence>
<dbReference type="InterPro" id="IPR020449">
    <property type="entry name" value="Tscrpt_reg_AraC-type_HTH"/>
</dbReference>
<name>A0A454CRK6_VIBHA</name>
<dbReference type="SMART" id="SM00342">
    <property type="entry name" value="HTH_ARAC"/>
    <property type="match status" value="1"/>
</dbReference>
<gene>
    <name evidence="5" type="ORF">VCHENC02_5109</name>
</gene>
<organism evidence="5 6">
    <name type="scientific">Vibrio harveyi</name>
    <name type="common">Beneckea harveyi</name>
    <dbReference type="NCBI Taxonomy" id="669"/>
    <lineage>
        <taxon>Bacteria</taxon>
        <taxon>Pseudomonadati</taxon>
        <taxon>Pseudomonadota</taxon>
        <taxon>Gammaproteobacteria</taxon>
        <taxon>Vibrionales</taxon>
        <taxon>Vibrionaceae</taxon>
        <taxon>Vibrio</taxon>
    </lineage>
</organism>
<evidence type="ECO:0000256" key="2">
    <source>
        <dbReference type="ARBA" id="ARBA00023125"/>
    </source>
</evidence>